<keyword evidence="2" id="KW-1185">Reference proteome</keyword>
<name>A0ACC2GFR6_DALPE</name>
<sequence>MVERGAARKLTEEVIANWEGPVWYVSHLVAPNPHSSTTPVRLVWNGSQKFKGVSMNDLLLKGPDVLNPIRAVLLRFRRGVHAALGDIKKMYNSVWLEDLEMHLHRFLWRNTEEEEINEYAITKVNMGDRPAGCIAQLAMRETAKLPLFDLREEERRILEEDAYVDDILTSHNDLQKLDQNTEGLKEILKAGGFFLKPWVRSGQSRETIPGKQGVRTKTILMLPNQIRECDNKALGVGYLVEEDKLYLMTSINFSKRKMKMRVGQNLLKEELRRGTPNPLTRRELLSQVASLYDPIGLVTPVKQKGAILVRKAFQEAGGKALTRVTWDKPLSEKLREEAIQLFEEYTRLGQITFHRSLTPANWIGRPWGITFSDGSDKSYGAVVYFRWETEQGIQVRLVESKAKLTPLDQKGEPVKAEICGAVYAARLRKYVEKQSRMDIERWLHLVDSQTVLGAIQRDSYGYQTFFANRVGEIQKSTSVDDWWWIPGSLNSADIMTRGASPEDLQEDSMWQNGPAFLRQPVAEWPQKSAKEVAGYAKHGIDRLQRKRTESRSDEQQTREKDPGEPKTRIQREPAGSAVTKLMDIRNFSSLTRLTRVIAWVWRAAARWKRMVTKKSTKDKPQWEVVLSTNGGSGGKEAVLTVGECEDSLRDLFLAAQEGATFQDTTLNRLAVYRDGVTGLLVCGGRFQIFNDDETAVPILPYEAWISTLLAHEAHGANHEEIAGTLHRMRKKAWVIKGRRLAKKIVDNCVVCRKARARKCQQIMSDLPSERITPAKPFQYTTVDLFGPYEVKDEVKKRVKLKVHSIEGIPRNYGQTLEQTLSVPDLPSKSSTTSWTDQVYLNLKMRRPSMGQNGAGKSTQQTPLTGMVLQKQLFAL</sequence>
<evidence type="ECO:0000313" key="1">
    <source>
        <dbReference type="EMBL" id="KAJ8002411.1"/>
    </source>
</evidence>
<dbReference type="EMBL" id="CM055740">
    <property type="protein sequence ID" value="KAJ8002411.1"/>
    <property type="molecule type" value="Genomic_DNA"/>
</dbReference>
<accession>A0ACC2GFR6</accession>
<reference evidence="1" key="1">
    <citation type="submission" date="2021-05" db="EMBL/GenBank/DDBJ databases">
        <authorList>
            <person name="Pan Q."/>
            <person name="Jouanno E."/>
            <person name="Zahm M."/>
            <person name="Klopp C."/>
            <person name="Cabau C."/>
            <person name="Louis A."/>
            <person name="Berthelot C."/>
            <person name="Parey E."/>
            <person name="Roest Crollius H."/>
            <person name="Montfort J."/>
            <person name="Robinson-Rechavi M."/>
            <person name="Bouchez O."/>
            <person name="Lampietro C."/>
            <person name="Lopez Roques C."/>
            <person name="Donnadieu C."/>
            <person name="Postlethwait J."/>
            <person name="Bobe J."/>
            <person name="Dillon D."/>
            <person name="Chandos A."/>
            <person name="von Hippel F."/>
            <person name="Guiguen Y."/>
        </authorList>
    </citation>
    <scope>NUCLEOTIDE SEQUENCE</scope>
    <source>
        <strain evidence="1">YG-Jan2019</strain>
    </source>
</reference>
<dbReference type="Proteomes" id="UP001157502">
    <property type="component" value="Chromosome 13"/>
</dbReference>
<comment type="caution">
    <text evidence="1">The sequence shown here is derived from an EMBL/GenBank/DDBJ whole genome shotgun (WGS) entry which is preliminary data.</text>
</comment>
<gene>
    <name evidence="1" type="ORF">DPEC_G00158610</name>
</gene>
<proteinExistence type="predicted"/>
<protein>
    <submittedName>
        <fullName evidence="1">Uncharacterized protein</fullName>
    </submittedName>
</protein>
<organism evidence="1 2">
    <name type="scientific">Dallia pectoralis</name>
    <name type="common">Alaska blackfish</name>
    <dbReference type="NCBI Taxonomy" id="75939"/>
    <lineage>
        <taxon>Eukaryota</taxon>
        <taxon>Metazoa</taxon>
        <taxon>Chordata</taxon>
        <taxon>Craniata</taxon>
        <taxon>Vertebrata</taxon>
        <taxon>Euteleostomi</taxon>
        <taxon>Actinopterygii</taxon>
        <taxon>Neopterygii</taxon>
        <taxon>Teleostei</taxon>
        <taxon>Protacanthopterygii</taxon>
        <taxon>Esociformes</taxon>
        <taxon>Umbridae</taxon>
        <taxon>Dallia</taxon>
    </lineage>
</organism>
<evidence type="ECO:0000313" key="2">
    <source>
        <dbReference type="Proteomes" id="UP001157502"/>
    </source>
</evidence>